<accession>X0YPM2</accession>
<reference evidence="1" key="1">
    <citation type="journal article" date="2014" name="Front. Microbiol.">
        <title>High frequency of phylogenetically diverse reductive dehalogenase-homologous genes in deep subseafloor sedimentary metagenomes.</title>
        <authorList>
            <person name="Kawai M."/>
            <person name="Futagami T."/>
            <person name="Toyoda A."/>
            <person name="Takaki Y."/>
            <person name="Nishi S."/>
            <person name="Hori S."/>
            <person name="Arai W."/>
            <person name="Tsubouchi T."/>
            <person name="Morono Y."/>
            <person name="Uchiyama I."/>
            <person name="Ito T."/>
            <person name="Fujiyama A."/>
            <person name="Inagaki F."/>
            <person name="Takami H."/>
        </authorList>
    </citation>
    <scope>NUCLEOTIDE SEQUENCE</scope>
    <source>
        <strain evidence="1">Expedition CK06-06</strain>
    </source>
</reference>
<comment type="caution">
    <text evidence="1">The sequence shown here is derived from an EMBL/GenBank/DDBJ whole genome shotgun (WGS) entry which is preliminary data.</text>
</comment>
<proteinExistence type="predicted"/>
<gene>
    <name evidence="1" type="ORF">S01H4_19678</name>
</gene>
<evidence type="ECO:0000313" key="1">
    <source>
        <dbReference type="EMBL" id="GAG58170.1"/>
    </source>
</evidence>
<protein>
    <submittedName>
        <fullName evidence="1">Uncharacterized protein</fullName>
    </submittedName>
</protein>
<dbReference type="EMBL" id="BART01008792">
    <property type="protein sequence ID" value="GAG58170.1"/>
    <property type="molecule type" value="Genomic_DNA"/>
</dbReference>
<organism evidence="1">
    <name type="scientific">marine sediment metagenome</name>
    <dbReference type="NCBI Taxonomy" id="412755"/>
    <lineage>
        <taxon>unclassified sequences</taxon>
        <taxon>metagenomes</taxon>
        <taxon>ecological metagenomes</taxon>
    </lineage>
</organism>
<name>X0YPM2_9ZZZZ</name>
<sequence>MAQVRRIAIPYAQPPYFYLAQWDPNSETFTLLANFDLGATGFCS</sequence>
<dbReference type="AlphaFoldDB" id="X0YPM2"/>
<feature type="non-terminal residue" evidence="1">
    <location>
        <position position="44"/>
    </location>
</feature>